<evidence type="ECO:0000259" key="2">
    <source>
        <dbReference type="Pfam" id="PF05678"/>
    </source>
</evidence>
<feature type="compositionally biased region" description="Pro residues" evidence="1">
    <location>
        <begin position="53"/>
        <end position="65"/>
    </location>
</feature>
<dbReference type="InterPro" id="IPR039609">
    <property type="entry name" value="VQ_15/22"/>
</dbReference>
<dbReference type="InterPro" id="IPR008889">
    <property type="entry name" value="VQ"/>
</dbReference>
<feature type="compositionally biased region" description="Polar residues" evidence="1">
    <location>
        <begin position="33"/>
        <end position="43"/>
    </location>
</feature>
<feature type="domain" description="VQ" evidence="2">
    <location>
        <begin position="150"/>
        <end position="177"/>
    </location>
</feature>
<accession>A0AAN8UWS4</accession>
<feature type="region of interest" description="Disordered" evidence="1">
    <location>
        <begin position="333"/>
        <end position="356"/>
    </location>
</feature>
<name>A0AAN8UWS4_9MAGN</name>
<keyword evidence="4" id="KW-1185">Reference proteome</keyword>
<feature type="compositionally biased region" description="Basic residues" evidence="1">
    <location>
        <begin position="140"/>
        <end position="149"/>
    </location>
</feature>
<sequence>MDSGNSGSMQSSSGGDEDYDSRADSSSSLSAFLHNTTNPTTRSHVGPISHNHPQPPPQPPPPPPLHHPHHMFDSTNFLNLDNNSNMIIWPKNILHRSELPNMIQTTGASNNNSSNNVNNSGLISQVPDHHHNHQLQPRTNSKKRSRASRRAPTTVLTTDTTNFRAMVQEFTGIPAPPFTSSSISGFQRTRLVDLLGTRSTQLVDRCSPPPHYLLRPFAQKFQPPPSNTTTTATIATSSSSSLIDANFQHPSNMQNPTLLTLQSLLQHPPPPPRFSIPDNSPILGSKSQGVNLEIHSRVLDDFSVSPGGNVNTNLGGLLPNLVSPDVTRSIENNPTGWVSGVGSNDGGGGSSDQAHLRSINGNSVALIQSELRTAN</sequence>
<evidence type="ECO:0000313" key="3">
    <source>
        <dbReference type="EMBL" id="KAK6923425.1"/>
    </source>
</evidence>
<comment type="caution">
    <text evidence="3">The sequence shown here is derived from an EMBL/GenBank/DDBJ whole genome shotgun (WGS) entry which is preliminary data.</text>
</comment>
<feature type="compositionally biased region" description="Low complexity" evidence="1">
    <location>
        <begin position="109"/>
        <end position="120"/>
    </location>
</feature>
<dbReference type="EMBL" id="JBAMMX010000018">
    <property type="protein sequence ID" value="KAK6923425.1"/>
    <property type="molecule type" value="Genomic_DNA"/>
</dbReference>
<protein>
    <submittedName>
        <fullName evidence="3">VQ protein</fullName>
    </submittedName>
</protein>
<dbReference type="PANTHER" id="PTHR33179">
    <property type="entry name" value="VQ MOTIF-CONTAINING PROTEIN"/>
    <property type="match status" value="1"/>
</dbReference>
<organism evidence="3 4">
    <name type="scientific">Dillenia turbinata</name>
    <dbReference type="NCBI Taxonomy" id="194707"/>
    <lineage>
        <taxon>Eukaryota</taxon>
        <taxon>Viridiplantae</taxon>
        <taxon>Streptophyta</taxon>
        <taxon>Embryophyta</taxon>
        <taxon>Tracheophyta</taxon>
        <taxon>Spermatophyta</taxon>
        <taxon>Magnoliopsida</taxon>
        <taxon>eudicotyledons</taxon>
        <taxon>Gunneridae</taxon>
        <taxon>Pentapetalae</taxon>
        <taxon>Dilleniales</taxon>
        <taxon>Dilleniaceae</taxon>
        <taxon>Dillenia</taxon>
    </lineage>
</organism>
<dbReference type="PANTHER" id="PTHR33179:SF4">
    <property type="entry name" value="VQ MOTIF-CONTAINING PROTEIN"/>
    <property type="match status" value="1"/>
</dbReference>
<dbReference type="Pfam" id="PF05678">
    <property type="entry name" value="VQ"/>
    <property type="match status" value="1"/>
</dbReference>
<gene>
    <name evidence="3" type="ORF">RJ641_011729</name>
</gene>
<feature type="region of interest" description="Disordered" evidence="1">
    <location>
        <begin position="1"/>
        <end position="73"/>
    </location>
</feature>
<feature type="region of interest" description="Disordered" evidence="1">
    <location>
        <begin position="104"/>
        <end position="153"/>
    </location>
</feature>
<dbReference type="AlphaFoldDB" id="A0AAN8UWS4"/>
<proteinExistence type="predicted"/>
<dbReference type="Proteomes" id="UP001370490">
    <property type="component" value="Unassembled WGS sequence"/>
</dbReference>
<feature type="compositionally biased region" description="Low complexity" evidence="1">
    <location>
        <begin position="1"/>
        <end position="14"/>
    </location>
</feature>
<evidence type="ECO:0000256" key="1">
    <source>
        <dbReference type="SAM" id="MobiDB-lite"/>
    </source>
</evidence>
<evidence type="ECO:0000313" key="4">
    <source>
        <dbReference type="Proteomes" id="UP001370490"/>
    </source>
</evidence>
<reference evidence="3 4" key="1">
    <citation type="submission" date="2023-12" db="EMBL/GenBank/DDBJ databases">
        <title>A high-quality genome assembly for Dillenia turbinata (Dilleniales).</title>
        <authorList>
            <person name="Chanderbali A."/>
        </authorList>
    </citation>
    <scope>NUCLEOTIDE SEQUENCE [LARGE SCALE GENOMIC DNA]</scope>
    <source>
        <strain evidence="3">LSX21</strain>
        <tissue evidence="3">Leaf</tissue>
    </source>
</reference>